<reference evidence="2" key="1">
    <citation type="submission" date="2021-09" db="EMBL/GenBank/DDBJ databases">
        <authorList>
            <consortium name="AG Swart"/>
            <person name="Singh M."/>
            <person name="Singh A."/>
            <person name="Seah K."/>
            <person name="Emmerich C."/>
        </authorList>
    </citation>
    <scope>NUCLEOTIDE SEQUENCE</scope>
    <source>
        <strain evidence="2">ATCC30299</strain>
    </source>
</reference>
<protein>
    <submittedName>
        <fullName evidence="2">Uncharacterized protein</fullName>
    </submittedName>
</protein>
<evidence type="ECO:0000313" key="3">
    <source>
        <dbReference type="Proteomes" id="UP001162131"/>
    </source>
</evidence>
<dbReference type="EMBL" id="CAJZBQ010000014">
    <property type="protein sequence ID" value="CAG9315648.1"/>
    <property type="molecule type" value="Genomic_DNA"/>
</dbReference>
<feature type="compositionally biased region" description="Low complexity" evidence="1">
    <location>
        <begin position="15"/>
        <end position="24"/>
    </location>
</feature>
<proteinExistence type="predicted"/>
<evidence type="ECO:0000313" key="2">
    <source>
        <dbReference type="EMBL" id="CAG9315648.1"/>
    </source>
</evidence>
<dbReference type="AlphaFoldDB" id="A0AAU9INP9"/>
<accession>A0AAU9INP9</accession>
<organism evidence="2 3">
    <name type="scientific">Blepharisma stoltei</name>
    <dbReference type="NCBI Taxonomy" id="1481888"/>
    <lineage>
        <taxon>Eukaryota</taxon>
        <taxon>Sar</taxon>
        <taxon>Alveolata</taxon>
        <taxon>Ciliophora</taxon>
        <taxon>Postciliodesmatophora</taxon>
        <taxon>Heterotrichea</taxon>
        <taxon>Heterotrichida</taxon>
        <taxon>Blepharismidae</taxon>
        <taxon>Blepharisma</taxon>
    </lineage>
</organism>
<feature type="compositionally biased region" description="Polar residues" evidence="1">
    <location>
        <begin position="32"/>
        <end position="48"/>
    </location>
</feature>
<name>A0AAU9INP9_9CILI</name>
<feature type="region of interest" description="Disordered" evidence="1">
    <location>
        <begin position="1"/>
        <end position="48"/>
    </location>
</feature>
<keyword evidence="3" id="KW-1185">Reference proteome</keyword>
<dbReference type="Proteomes" id="UP001162131">
    <property type="component" value="Unassembled WGS sequence"/>
</dbReference>
<evidence type="ECO:0000256" key="1">
    <source>
        <dbReference type="SAM" id="MobiDB-lite"/>
    </source>
</evidence>
<sequence>MIQSSCPRIKRHNSSRNSSISKSITPRKPKPQRSSDSHNSSHLVKLSQKSHSIYSESFFPSLENISPYAPSSSKSTKFEKNRIIKDGSISPFPTSRRYSLKPKESGNLSFINFSSISSPARVRKPTHLKGAHKSIYSNLHIDAIDQINVMETPPNEDVQPARKSSPFSEYVDVEIERYLNNCQGNNFILEKSRKSLMKDSVASTSASGILKSNLPSVSIELFRPEPPKTPPPCSIHAKLQKNRAARIKRITKDLKQNIIECNE</sequence>
<gene>
    <name evidence="2" type="ORF">BSTOLATCC_MIC14398</name>
</gene>
<comment type="caution">
    <text evidence="2">The sequence shown here is derived from an EMBL/GenBank/DDBJ whole genome shotgun (WGS) entry which is preliminary data.</text>
</comment>